<name>A0A139A3Z0_GONPJ</name>
<sequence length="214" mass="23155">MSTSVEDGTTHSIKKTTDAARKSFHRKTSRPLLTATPIVPIEGDWNLRSGSESVTIAALGTMETQHPHHLAIFLGVLEIMDDEMSTLLSAESALEAVLTLWSVRPNRPTLVPHLTGSTRRDLWRADRVDCLRDLGRGLLSFNIEMSEDTASPAGQAERIMIAILGAVPAADTGPLAATDEGTATKNFGLDMETILPLLVTVEGGTMAKRKVWEV</sequence>
<evidence type="ECO:0000313" key="3">
    <source>
        <dbReference type="Proteomes" id="UP000070544"/>
    </source>
</evidence>
<accession>A0A139A3Z0</accession>
<feature type="region of interest" description="Disordered" evidence="1">
    <location>
        <begin position="1"/>
        <end position="26"/>
    </location>
</feature>
<keyword evidence="3" id="KW-1185">Reference proteome</keyword>
<organism evidence="2 3">
    <name type="scientific">Gonapodya prolifera (strain JEL478)</name>
    <name type="common">Monoblepharis prolifera</name>
    <dbReference type="NCBI Taxonomy" id="1344416"/>
    <lineage>
        <taxon>Eukaryota</taxon>
        <taxon>Fungi</taxon>
        <taxon>Fungi incertae sedis</taxon>
        <taxon>Chytridiomycota</taxon>
        <taxon>Chytridiomycota incertae sedis</taxon>
        <taxon>Monoblepharidomycetes</taxon>
        <taxon>Monoblepharidales</taxon>
        <taxon>Gonapodyaceae</taxon>
        <taxon>Gonapodya</taxon>
    </lineage>
</organism>
<dbReference type="EMBL" id="KQ965803">
    <property type="protein sequence ID" value="KXS11389.1"/>
    <property type="molecule type" value="Genomic_DNA"/>
</dbReference>
<protein>
    <submittedName>
        <fullName evidence="2">Uncharacterized protein</fullName>
    </submittedName>
</protein>
<dbReference type="Proteomes" id="UP000070544">
    <property type="component" value="Unassembled WGS sequence"/>
</dbReference>
<reference evidence="2 3" key="1">
    <citation type="journal article" date="2015" name="Genome Biol. Evol.">
        <title>Phylogenomic analyses indicate that early fungi evolved digesting cell walls of algal ancestors of land plants.</title>
        <authorList>
            <person name="Chang Y."/>
            <person name="Wang S."/>
            <person name="Sekimoto S."/>
            <person name="Aerts A.L."/>
            <person name="Choi C."/>
            <person name="Clum A."/>
            <person name="LaButti K.M."/>
            <person name="Lindquist E.A."/>
            <person name="Yee Ngan C."/>
            <person name="Ohm R.A."/>
            <person name="Salamov A.A."/>
            <person name="Grigoriev I.V."/>
            <person name="Spatafora J.W."/>
            <person name="Berbee M.L."/>
        </authorList>
    </citation>
    <scope>NUCLEOTIDE SEQUENCE [LARGE SCALE GENOMIC DNA]</scope>
    <source>
        <strain evidence="2 3">JEL478</strain>
    </source>
</reference>
<dbReference type="AlphaFoldDB" id="A0A139A3Z0"/>
<gene>
    <name evidence="2" type="ORF">M427DRAFT_35920</name>
</gene>
<proteinExistence type="predicted"/>
<evidence type="ECO:0000256" key="1">
    <source>
        <dbReference type="SAM" id="MobiDB-lite"/>
    </source>
</evidence>
<feature type="compositionally biased region" description="Polar residues" evidence="1">
    <location>
        <begin position="1"/>
        <end position="11"/>
    </location>
</feature>
<evidence type="ECO:0000313" key="2">
    <source>
        <dbReference type="EMBL" id="KXS11389.1"/>
    </source>
</evidence>